<dbReference type="InterPro" id="IPR045384">
    <property type="entry name" value="DUF6527"/>
</dbReference>
<evidence type="ECO:0000313" key="2">
    <source>
        <dbReference type="Proteomes" id="UP000321306"/>
    </source>
</evidence>
<dbReference type="AlphaFoldDB" id="A0A511NBC6"/>
<protein>
    <submittedName>
        <fullName evidence="1">Uncharacterized protein</fullName>
    </submittedName>
</protein>
<keyword evidence="2" id="KW-1185">Reference proteome</keyword>
<proteinExistence type="predicted"/>
<evidence type="ECO:0000313" key="1">
    <source>
        <dbReference type="EMBL" id="GEM50125.1"/>
    </source>
</evidence>
<dbReference type="EMBL" id="BJXB01000059">
    <property type="protein sequence ID" value="GEM50125.1"/>
    <property type="molecule type" value="Genomic_DNA"/>
</dbReference>
<organism evidence="1 2">
    <name type="scientific">Deinococcus cellulosilyticus (strain DSM 18568 / NBRC 106333 / KACC 11606 / 5516J-15)</name>
    <dbReference type="NCBI Taxonomy" id="1223518"/>
    <lineage>
        <taxon>Bacteria</taxon>
        <taxon>Thermotogati</taxon>
        <taxon>Deinococcota</taxon>
        <taxon>Deinococci</taxon>
        <taxon>Deinococcales</taxon>
        <taxon>Deinococcaceae</taxon>
        <taxon>Deinococcus</taxon>
    </lineage>
</organism>
<name>A0A511NBC6_DEIC1</name>
<dbReference type="Pfam" id="PF20137">
    <property type="entry name" value="BubE"/>
    <property type="match status" value="1"/>
</dbReference>
<gene>
    <name evidence="1" type="ORF">DC3_57600</name>
</gene>
<sequence>MPYQTLQSRVVRLEREEPPPPGTLFFEREHLFLVCPYCGFTGYLPGDTWSLTGPDDHPTLTPDVQCLPSCGARFSVQGGQIHPC</sequence>
<comment type="caution">
    <text evidence="1">The sequence shown here is derived from an EMBL/GenBank/DDBJ whole genome shotgun (WGS) entry which is preliminary data.</text>
</comment>
<reference evidence="1 2" key="1">
    <citation type="submission" date="2019-07" db="EMBL/GenBank/DDBJ databases">
        <title>Whole genome shotgun sequence of Deinococcus cellulosilyticus NBRC 106333.</title>
        <authorList>
            <person name="Hosoyama A."/>
            <person name="Uohara A."/>
            <person name="Ohji S."/>
            <person name="Ichikawa N."/>
        </authorList>
    </citation>
    <scope>NUCLEOTIDE SEQUENCE [LARGE SCALE GENOMIC DNA]</scope>
    <source>
        <strain evidence="1 2">NBRC 106333</strain>
    </source>
</reference>
<dbReference type="Proteomes" id="UP000321306">
    <property type="component" value="Unassembled WGS sequence"/>
</dbReference>
<dbReference type="RefSeq" id="WP_146892037.1">
    <property type="nucleotide sequence ID" value="NZ_BJXB01000059.1"/>
</dbReference>
<accession>A0A511NBC6</accession>